<name>A0AAV6RM52_SOLSE</name>
<comment type="caution">
    <text evidence="1">The sequence shown here is derived from an EMBL/GenBank/DDBJ whole genome shotgun (WGS) entry which is preliminary data.</text>
</comment>
<sequence length="57" mass="6496">MIRNTQNKSHLFSPQWIANTHLTGGDNLFSSRWDRIVYKASSAASQWISRCSSLVDL</sequence>
<dbReference type="Proteomes" id="UP000693946">
    <property type="component" value="Linkage Group LG18"/>
</dbReference>
<organism evidence="1 2">
    <name type="scientific">Solea senegalensis</name>
    <name type="common">Senegalese sole</name>
    <dbReference type="NCBI Taxonomy" id="28829"/>
    <lineage>
        <taxon>Eukaryota</taxon>
        <taxon>Metazoa</taxon>
        <taxon>Chordata</taxon>
        <taxon>Craniata</taxon>
        <taxon>Vertebrata</taxon>
        <taxon>Euteleostomi</taxon>
        <taxon>Actinopterygii</taxon>
        <taxon>Neopterygii</taxon>
        <taxon>Teleostei</taxon>
        <taxon>Neoteleostei</taxon>
        <taxon>Acanthomorphata</taxon>
        <taxon>Carangaria</taxon>
        <taxon>Pleuronectiformes</taxon>
        <taxon>Pleuronectoidei</taxon>
        <taxon>Soleidae</taxon>
        <taxon>Solea</taxon>
    </lineage>
</organism>
<reference evidence="1 2" key="1">
    <citation type="journal article" date="2021" name="Sci. Rep.">
        <title>Chromosome anchoring in Senegalese sole (Solea senegalensis) reveals sex-associated markers and genome rearrangements in flatfish.</title>
        <authorList>
            <person name="Guerrero-Cozar I."/>
            <person name="Gomez-Garrido J."/>
            <person name="Berbel C."/>
            <person name="Martinez-Blanch J.F."/>
            <person name="Alioto T."/>
            <person name="Claros M.G."/>
            <person name="Gagnaire P.A."/>
            <person name="Manchado M."/>
        </authorList>
    </citation>
    <scope>NUCLEOTIDE SEQUENCE [LARGE SCALE GENOMIC DNA]</scope>
    <source>
        <strain evidence="1">Sse05_10M</strain>
    </source>
</reference>
<dbReference type="EMBL" id="JAGKHQ010000010">
    <property type="protein sequence ID" value="KAG7506463.1"/>
    <property type="molecule type" value="Genomic_DNA"/>
</dbReference>
<dbReference type="AlphaFoldDB" id="A0AAV6RM52"/>
<evidence type="ECO:0000313" key="1">
    <source>
        <dbReference type="EMBL" id="KAG7506463.1"/>
    </source>
</evidence>
<accession>A0AAV6RM52</accession>
<proteinExistence type="predicted"/>
<gene>
    <name evidence="1" type="ORF">JOB18_006109</name>
</gene>
<evidence type="ECO:0000313" key="2">
    <source>
        <dbReference type="Proteomes" id="UP000693946"/>
    </source>
</evidence>
<protein>
    <submittedName>
        <fullName evidence="1">Uncharacterized protein</fullName>
    </submittedName>
</protein>
<keyword evidence="2" id="KW-1185">Reference proteome</keyword>